<dbReference type="NCBIfam" id="NF012211">
    <property type="entry name" value="tand_rpt_95"/>
    <property type="match status" value="3"/>
</dbReference>
<dbReference type="SUPFAM" id="SSF51126">
    <property type="entry name" value="Pectin lyase-like"/>
    <property type="match status" value="1"/>
</dbReference>
<dbReference type="SUPFAM" id="SSF55486">
    <property type="entry name" value="Metalloproteases ('zincins'), catalytic domain"/>
    <property type="match status" value="2"/>
</dbReference>
<feature type="region of interest" description="Disordered" evidence="6">
    <location>
        <begin position="1068"/>
        <end position="1091"/>
    </location>
</feature>
<dbReference type="Pfam" id="PF00413">
    <property type="entry name" value="Peptidase_M10"/>
    <property type="match status" value="2"/>
</dbReference>
<gene>
    <name evidence="8" type="ORF">LF1_10440</name>
</gene>
<proteinExistence type="predicted"/>
<dbReference type="InterPro" id="IPR001818">
    <property type="entry name" value="Pept_M10_metallopeptidase"/>
</dbReference>
<feature type="region of interest" description="Disordered" evidence="6">
    <location>
        <begin position="2901"/>
        <end position="2929"/>
    </location>
</feature>
<dbReference type="Pfam" id="PF20009">
    <property type="entry name" value="GEVED"/>
    <property type="match status" value="1"/>
</dbReference>
<dbReference type="InterPro" id="IPR012334">
    <property type="entry name" value="Pectin_lyas_fold"/>
</dbReference>
<keyword evidence="1" id="KW-0645">Protease</keyword>
<feature type="region of interest" description="Disordered" evidence="6">
    <location>
        <begin position="1"/>
        <end position="42"/>
    </location>
</feature>
<evidence type="ECO:0000256" key="2">
    <source>
        <dbReference type="ARBA" id="ARBA00022723"/>
    </source>
</evidence>
<dbReference type="InterPro" id="IPR002105">
    <property type="entry name" value="Dockerin_1_rpt"/>
</dbReference>
<accession>A0A5B1CH38</accession>
<dbReference type="Gene3D" id="2.60.40.3440">
    <property type="match status" value="2"/>
</dbReference>
<dbReference type="InterPro" id="IPR006626">
    <property type="entry name" value="PbH1"/>
</dbReference>
<dbReference type="EMBL" id="VRLW01000001">
    <property type="protein sequence ID" value="KAA1258524.1"/>
    <property type="molecule type" value="Genomic_DNA"/>
</dbReference>
<feature type="compositionally biased region" description="Basic and acidic residues" evidence="6">
    <location>
        <begin position="2914"/>
        <end position="2924"/>
    </location>
</feature>
<protein>
    <submittedName>
        <fullName evidence="8">Matrixin</fullName>
    </submittedName>
</protein>
<dbReference type="GO" id="GO:0000272">
    <property type="term" value="P:polysaccharide catabolic process"/>
    <property type="evidence" value="ECO:0007669"/>
    <property type="project" value="InterPro"/>
</dbReference>
<dbReference type="Pfam" id="PF17963">
    <property type="entry name" value="Big_9"/>
    <property type="match status" value="4"/>
</dbReference>
<dbReference type="SMART" id="SM00710">
    <property type="entry name" value="PbH1"/>
    <property type="match status" value="9"/>
</dbReference>
<dbReference type="InterPro" id="IPR010221">
    <property type="entry name" value="VCBS_dom"/>
</dbReference>
<evidence type="ECO:0000259" key="7">
    <source>
        <dbReference type="SMART" id="SM00235"/>
    </source>
</evidence>
<evidence type="ECO:0000256" key="4">
    <source>
        <dbReference type="ARBA" id="ARBA00022833"/>
    </source>
</evidence>
<dbReference type="NCBIfam" id="TIGR01965">
    <property type="entry name" value="VCBS_repeat"/>
    <property type="match status" value="1"/>
</dbReference>
<dbReference type="PANTHER" id="PTHR10201:SF323">
    <property type="entry name" value="MATRIX METALLOPROTEINASE-21"/>
    <property type="match status" value="1"/>
</dbReference>
<dbReference type="GO" id="GO:0004222">
    <property type="term" value="F:metalloendopeptidase activity"/>
    <property type="evidence" value="ECO:0007669"/>
    <property type="project" value="InterPro"/>
</dbReference>
<dbReference type="Proteomes" id="UP000322699">
    <property type="component" value="Unassembled WGS sequence"/>
</dbReference>
<dbReference type="RefSeq" id="WP_068265225.1">
    <property type="nucleotide sequence ID" value="NZ_LWSK01000080.1"/>
</dbReference>
<name>A0A5B1CH38_9BACT</name>
<evidence type="ECO:0000256" key="6">
    <source>
        <dbReference type="SAM" id="MobiDB-lite"/>
    </source>
</evidence>
<dbReference type="OrthoDB" id="247526at2"/>
<dbReference type="GO" id="GO:0006508">
    <property type="term" value="P:proteolysis"/>
    <property type="evidence" value="ECO:0007669"/>
    <property type="project" value="UniProtKB-KW"/>
</dbReference>
<organism evidence="8 9">
    <name type="scientific">Rubripirellula obstinata</name>
    <dbReference type="NCBI Taxonomy" id="406547"/>
    <lineage>
        <taxon>Bacteria</taxon>
        <taxon>Pseudomonadati</taxon>
        <taxon>Planctomycetota</taxon>
        <taxon>Planctomycetia</taxon>
        <taxon>Pirellulales</taxon>
        <taxon>Pirellulaceae</taxon>
        <taxon>Rubripirellula</taxon>
    </lineage>
</organism>
<dbReference type="GO" id="GO:0031012">
    <property type="term" value="C:extracellular matrix"/>
    <property type="evidence" value="ECO:0007669"/>
    <property type="project" value="InterPro"/>
</dbReference>
<feature type="region of interest" description="Disordered" evidence="6">
    <location>
        <begin position="1949"/>
        <end position="1975"/>
    </location>
</feature>
<comment type="caution">
    <text evidence="8">The sequence shown here is derived from an EMBL/GenBank/DDBJ whole genome shotgun (WGS) entry which is preliminary data.</text>
</comment>
<dbReference type="SMART" id="SM00235">
    <property type="entry name" value="ZnMc"/>
    <property type="match status" value="1"/>
</dbReference>
<evidence type="ECO:0000256" key="1">
    <source>
        <dbReference type="ARBA" id="ARBA00022670"/>
    </source>
</evidence>
<dbReference type="Gene3D" id="2.60.40.2810">
    <property type="match status" value="1"/>
</dbReference>
<dbReference type="InterPro" id="IPR024079">
    <property type="entry name" value="MetalloPept_cat_dom_sf"/>
</dbReference>
<dbReference type="GO" id="GO:0030574">
    <property type="term" value="P:collagen catabolic process"/>
    <property type="evidence" value="ECO:0007669"/>
    <property type="project" value="TreeGrafter"/>
</dbReference>
<keyword evidence="2" id="KW-0479">Metal-binding</keyword>
<evidence type="ECO:0000256" key="5">
    <source>
        <dbReference type="ARBA" id="ARBA00023049"/>
    </source>
</evidence>
<dbReference type="Gene3D" id="3.40.390.10">
    <property type="entry name" value="Collagenase (Catalytic Domain)"/>
    <property type="match status" value="2"/>
</dbReference>
<keyword evidence="4" id="KW-0862">Zinc</keyword>
<feature type="compositionally biased region" description="Polar residues" evidence="6">
    <location>
        <begin position="1068"/>
        <end position="1080"/>
    </location>
</feature>
<sequence length="6494" mass="677420">MAFFRLSKKSDRFSQNHTTDNSSPKRKRKTLRSSKISMDRQSKVETLERRELLAAEILNADIVPHGLFAEGTPQSIIDAWEAKAHANQAGHHDLDGPQPILSGTRWRTSALGTSPDEGDPIGLTWSIVPDGTDIIDPQTGGVEGTSNLVGFLDNIYGGAAIDVIANKPWFELFERVYDSWADTTGLSFQYEPFDDGAPMAAGPSVGVLGVRGDMRVSGRAIDGPGNVLAFNYIPSNGGNGGADGDMVVDTSDTFYARNSDGPTGRNTGLHNVLAHEVGHGLGFLHVVPVNGTKLMEPIINLGFYGPQEDDLYNAHALYGDRLESNNSIDQPFDLGPLRNEVAEFTDLSISNNLDVDVFRFDVAIPTFISGSVQPTGTEYLEEGQFGDPASTLVNRAAESDLGIRVLDADGNVLQAINNTGLGSPESLPEVELATAGTYFVEVFGAGDTQLYDLALRVGRPFGFDPQSGDLRLISVNPSAEDLFSPDDVNVLQTSPSELTLRFTSDSAIDEASLAGGIRISGAGADQLRGTPDDVVITPGWIGFGENEQTIVARFAEPLADSRYRIEVFGADIESEGVTALRESDGGLFVPRVNGTDRDAIDFELELGARVISVVPQPVTRNSAGVLTPQRETIHVYFDDNDLFASFDPADPGTDSLVNPAFYQLIRTEDSVENTDDQLHLPISVRAVEFETQTVPDPVNPGATIDVQVRVNRVELTFLDDLDDLTGGGAYRLKIGSSEPVTVAGDPDDIATQSELADIGELASTAEVLNFAGGTTVIASGEIVSDGLPFDFPGASPLEPGHRNIAEERHLNAIDETGRLTTHYYNFALNRPFLVTDGVEYFTSINPQQMQRARESFALWGRRTGIQFVETDSAVPPDGSSPNTTFVVGDFAAVGSVSEPGGTIGLGGPAQVTMDAAETWFDGYGPSTGLGQSFFITALHEIGHAIGLGHAYELQPSTVMGGADFFPRDTETNFPGVIDRLHANVIHRPDNRDVDMYRFNVPDGVGGTIDIEAFAQRTTGGSLLDTHIALFRDDGGTITRIAANNDSFGTDSALRLELGSGDYLIGVTANGNQDYDPQQPGSGTGGDSEGSYDLRVSFRETETSTIRDAAGTAFDGDADGTPGGAFNYFFRVAAESDTLYVDASAADPPAGTAGSALTPFNEIDQAIAAATPGQTVRIVGNAGADGIIGLEQDNFSAAADNFAYEIGRIDSINTTLDDGRNLIVPAGVNVVIDAGAILKMFNSRIAVGSVPGGVDASGGSLQVLGVPHLPVFITSHNDTSIGLEDGNLGLAPSPGDYGGIDIRSGIDRAEGRFDAEREGLFLNNIFQTDIRYGGAVVPINGQLVAVDPIRLDSARPTLIGNRITRNSGAAVSADPASFEETRFTGLRSQRDASFVPDYDRVGPVIYGQHMVDNSVNGLLIRIDTAAGSTPEELLVSARFDDTEIVHVLGDNLLIRGNPAGAMTQSPATAPVLTNLSAVSVAGVSGLAAGSYQYHISFVDDNGFETPPSLPTTSVTVVDGQSVQLNGLPVATGDFSSRRLYRVNPNGSVGLVAELDRSDTTHVDSSADIGTAPLTLSPEAVRTRLDARLQVDPGVTIKSDDVRIELGFGADLIAEGTDVRPVVFTSRSDDRYGAGGTFDTTGNGETSGAPGQWAGIYARPDASLSIDQAVIAYAGGTSTVEQTTASFNAIEIRQADARIAHTLFESNAGGDSESNNNRNRGTRLENSSAVIYVAGAQPIIVENTFVGTVSAGGNSTAAIDINTNALTDTPLNDLGRQTGDIDLVEHPINVGPLIRGNRLAEGITYTAGLHIRPEIVATGVVFDDTDITHVVSGSIVDPNLHTFGGLQLRSRGGESLVVKFDTTDGSLQADGAPLEIEDRIGGTLQVLGQPGFPVVLTSIHDDSVGAGLTPDGLSLTNTGGDSDPIAGDYEGLLISHFANDRNVAAIVENESSGGAEGDPNSNPDRAQSLGRLASGEKSSDENLRLGFVVDGAIQFPGDQDVYSFVGTAGTTVWLDIDRTDETLDSVIEIIDASGNVLAASDNSTEEIADGAISNPGSIGGLTLSQDPLTPRHSINDAYRDLYTLNTLDAGMRVQLPGAAGSAEQYFVRVSGANGSFGIYELQVRLRELDEFAGSTVRYADIRYASTGINLEGGPAHSPLVGELRDNGNDATVDLGSLATTERAVISIAGELEDAIDERTYQFSISRAGLQTGTTTASGITEPGDYIATTFDIDYADGLGRPDTTILLYSRDVEANTRTLIAVANDSNISSDRRDTTESGSDLDDLSRGSVGSRDGFLGSMELLAGDYEVVVTGNAQVPTQLLQSLIPSPTNPNIRLEPLGNIARIAEDRFDGPGGDNDDIPRNTVDTTGFLGNSPVQVVLQGEENAIPFSLGDVTLFVIEGSRPNNSARVGSIDPQVGVRDALYTTDQNPLGDIAQSPDGFVYASSAGTRNTENVNDANAGNFFRLNEDGQTVESVGNTGLLTFEGFVNNGNNAVGRQQSVAGGRIGNGHVMSALTYQVSGANRQNLALFGVSSLGNGRDTYTSVTVGGANGNVNGLVPDTPATNFLWRLNPETGAAISAAPGGQERQGDSRAQGAGTAQIEIGRIETSPGAIVTGIADVDGTLFAVTTLGELISIAGITHNTNNPGAGNTPASNRNLPENLIGAPVATIIDPVTDQPVVFTSLDAGPRNITDPTSGLPLSNFLFATDDAGQMYVFDTSGVLQPLLQRGLSQQQTQAVDPVGIAFSNLDVNLFHRTVERGGDAGHGAPATHDQTRMDAEAGQTSLFFGYELPGGPDDNTQLGDWEGQFASDRALKPIPNMPNNRRPSYDFAGGAHGNIESFGFDLADYGADDEPTLYFNYFLDTEDAEGNINGGQSRDSVRVFVASEERQTWTLVATNNSRNAGTLADTGGGNFDEFDRGESRYTQDENGEGEAYQTRELFDAAQWRQARVPLQPWAGDNDVRIRIEFNSAGESERNVAELRAVDARVLLEGIAGAEPNRSFMITEDDLAGTFGGATTTTFEFDFGLVLRTAAGSSITNGDSFTLAPTNGAAPTTFTFLQLDGSSPVSFDALDTAADVGVELVAAIEAAGLTVTPDAVDPEFLDITDADGNVVTVASNNAAIIDGVRVELIDGASLASGDTLTLTVADPEIDPITLVFASSTDIPYEATDTAGAVAASAATVLENAGYTSVIDSSNTSRIQITASDALAVTTAVGNDTTIASSVADLTDGTIITPVPGTDLIEGDTLEITDSVSLETTTFVFRDNDVLAVEFDGATIADTVDDAETVAANLVGGFVAGDLLAEVDLVDASVFGFVDADGNSVQVALASNNLSAVQSLISVSDAAQLSEGDLLTLTPSLGGAPIVFRYTDTANLNVVFDPAGTDADAVSDLVDAINLQIPGAATIGTGDGTTVVISDPAVDDFQLVDPTGVLLTDVLTLGDGASIANGDTFTLNSVAGPTTFTFRDVAPDPLLDTDIVYDPASGAGAVATAVSDAINAAGFTATANAVSASSITVVDGDGNPVFLDAETTTVNLGGFLLNAVPVGGEEITLSSGAGDQTLVFQPGTEILIPFTVGDDAATIAAATAAAIDATVELSASVDLGDANRVELSDADGTLISAVASDNVLLTTSFRAVDGAGLVDGDTITVTLPPVVPADPDLPPVPAPLPVTIVLRDTDINSVFFNATDTSGEVGVAIGQALLAAGFTMTVAASENALTPTEVSLISGGVAVVDAFGVDPSSVRIPIGINDVATDVQLAMQMAIADEFTADDAVANLNQFPLARQSVRLFGFTINDPGSLGYFQNPTNIIPAAEPDTDNPLTGLFVDAITGLPVATPHPGLDSGVYPELNETGFGNSLADSLRTSGRRASNNTSEGFYLDDLIIGFAERGELVHDATPGNQLSLNPLHEQEINIGGRVTDLPDQGAFQLEVRLSVDTVAPIGGTDSERIRNFDTNDIIGRGLSFDFVRTNGADISDGAVITLSDGNDIARFEFDNLDDGVGSGVATGAIPVSFTSDMTSIEIATVVRDAINSPAAQSILDITAFSPDGSTTTGVGTSDTFLLSGLVSSDLTGGLDFAPAIPTLFSFVFGTEFENAGTATGDENRFRDQGQIIIENTFISSSSSFGIESTFERANQADTPLDIGATQPLPGATRAFPTPNPQNLVPGPVLRNNVLFNNTGGGIRVSGDTSNGNLPAAAPFVRVINNTIVDNGFGIAISTGAAPTLLNNAVVGNTVGIFADNSVNAAEIFNTLYGDNGTNVFGVGLGGVPQIAGGDQVFVDRTGDNFYPSIGSQLIDNGNAAQGDRLGLRTLRGSLGIAESPILAPATDITGFTRADDGDPATGGGVGSSVFIDIGAFDRVDRVGPSARLITPLDNDALGADQDGLPTIVQLSSGTLDEFVIRLEDIRGAGIDDSTVGPDRITVTQDGRVLASGVDYTFAYSATDNTIILTPTSGIWTPGSAYEITLSNRDRTGLQLQSGDQIDDGETFSIIDNDGTEVEFEFDGGLAFRFNDVANDGDIIRFTSGPTIQIEFDIDGDLDPATTDVIAIDPADNAESLSVKLANLLRNGDFGFDTAVSLNGDLASITFDPDVDAEVVSTTVEVASRAGVADGSVAVPYLPTADFSAESTAGSLIAAISNSDLNASAFTPGGGQVFVDNVASVTNLVSADVGAIVDLAGNDLQANRVNRETQFTILLPGTQLDFGDADTSFPTLVADNGARHTIAAGAPRFGTFIDSELNSRRLNGGTDDAGLVVVGNGTGGLTVTTIDDGIELVVDTTVRPGDTVTIDLGGGELRVFELVLAGNAPTNPANVPVLLVPNSVGVSASALAVRTAERLASVITENLSQSVGGALPPATSVQYVRETERLQVVSVDDEDGVLIFGSGSFAGMFIDPEFDSMGGTVAASEEVLNFLNPNATNGVFLALDVQGNGLVDAWIDFNDDDDFDDVGEQVLFNQPVIDGDSNRVQIITPANVSLPSGGSKEVAARFRISSTGNQTPDGLTIGGEVEDYTVTIIDAPLPQAVSASYTINEDNIGNDPLDTTAFPLQYPPLTTDTSAFTNVRYVVARDTTFGTLNLTDTGEFTYQPREDFFGTDTFTYQVIGNVNVDGTILPVRSELATVAITVNPVNDAPSALVQVIQGIEDQDLSFTADDLLDGALPQDDADVRISPFDEQEQTLSVININVLDETGVMVPVLDLTDPTDPFSISEGSVQREVYIEVTAGVFEPFGTLTVDVATDSVTGVTEVSELTFAPEIQVDSGELDVDGNPIFDVVRLDNYNRTSPAPVPFEYVVADNGQTTLPDGTDATESVTPEIITQTATIELLERNDAPVAGNDVIIAVEDPVGGFVIDHAMILGNDTAGAKADAEGRNASIDENNGTTDITLSMPVLIDNPAFASPDPTVSVFTSGFGVVSYNPADPTQFIYTPRPDFYGIDSFVYSITDNGNNVSLDGSGAEINTPSMLTTTATVVLDVRPQNDAPFTPNKPTAAQALTGVFTTTEDPATPLIITANSLTEGSFGHAAPAFFGAPQNESNQTFFVSGVFDKDDNEITIAEVGDPADPDTFESPSGTFRPFFNATAGPLFGHLIRVEYTPADDFNSAQDLGAGLVSVPDTFAFTLSDDGISIDQRPSVDLNGNPFGDYPIEPASIKATVAITVTPVNDAPALGDDTVDAVEDVQLLIPFATISANDSVGPADEVDGTNDGVLTYSQSPITTTAGGIVNFLANGDLSYTPPAEFSGEDTFVYSATDQGVTVGGDGNRASDPRSSTGTVTVNVAALNDPPTIDQIEDLTLLEGEVGRVATISGISAGGGENQMLRVTATSSAPSPFDALTPVYTSPNEVATIPLTPRPFESGTTVVTVTVTDAGFDGIFDTADDASTSLDINVNVLEVNDAPTIDAIDDFSVTENDTVLPVDLTGISAGPQETQPLAITVTSSNQSLVRNEDIVVDYTDPDTTGSFTYSLLPDRAGTTTLTVTLTDGGLDGDLATAGDNGVTTETITLSVINIVNIPEPADDAFDSDEDLAVIIDSDQLTDNDFAPDLAPGESLSVILDADNPDDATQTITTTLGATVTLNTATGELTYDPVTATQLQALAPGEFVEDSFTYFVNDGTLSAPLPSATVRMSIEGINDAPTVVDDVIGSPPLPANPSTLAPLLVRPLANDSDVDGTLDINSLIVTEEPLFGSVSRRLVDDGNGNQVVELAYSPFVQFAGTDSFKYTVSDDLGQQSVEATIEIRPSMAPVTGPDIGGGVAADGITINVLANDVPVVGSLDLSSLMISRAANNGVATANSDGTVGYVPNPGFVGTDSFQYTVADSEGNVSEPVTVVVNATANGMQNPVRFADVDANGRVEAFDALLIINRLDRASSNRVPVDSADRGPNFFDVNGSGDITAFDALMVINNIGRPAPIFEGESIQEPTLVAPSTSLPSVALPNQSDDRLDAPVGLAIDPGLQVSKQVSTDSVAPGQNTPSGDVVDDSLVDLLAQDAGSEAFDEISEESATDLAFKLLR</sequence>
<evidence type="ECO:0000313" key="9">
    <source>
        <dbReference type="Proteomes" id="UP000322699"/>
    </source>
</evidence>
<dbReference type="InterPro" id="IPR006026">
    <property type="entry name" value="Peptidase_Metallo"/>
</dbReference>
<feature type="domain" description="Peptidase metallopeptidase" evidence="7">
    <location>
        <begin position="827"/>
        <end position="979"/>
    </location>
</feature>
<dbReference type="InterPro" id="IPR045474">
    <property type="entry name" value="GEVED"/>
</dbReference>
<keyword evidence="5" id="KW-0482">Metalloprotease</keyword>
<dbReference type="GO" id="GO:0008270">
    <property type="term" value="F:zinc ion binding"/>
    <property type="evidence" value="ECO:0007669"/>
    <property type="project" value="InterPro"/>
</dbReference>
<reference evidence="8 9" key="1">
    <citation type="submission" date="2019-08" db="EMBL/GenBank/DDBJ databases">
        <title>Deep-cultivation of Planctomycetes and their phenomic and genomic characterization uncovers novel biology.</title>
        <authorList>
            <person name="Wiegand S."/>
            <person name="Jogler M."/>
            <person name="Boedeker C."/>
            <person name="Pinto D."/>
            <person name="Vollmers J."/>
            <person name="Rivas-Marin E."/>
            <person name="Kohn T."/>
            <person name="Peeters S.H."/>
            <person name="Heuer A."/>
            <person name="Rast P."/>
            <person name="Oberbeckmann S."/>
            <person name="Bunk B."/>
            <person name="Jeske O."/>
            <person name="Meyerdierks A."/>
            <person name="Storesund J.E."/>
            <person name="Kallscheuer N."/>
            <person name="Luecker S."/>
            <person name="Lage O.M."/>
            <person name="Pohl T."/>
            <person name="Merkel B.J."/>
            <person name="Hornburger P."/>
            <person name="Mueller R.-W."/>
            <person name="Bruemmer F."/>
            <person name="Labrenz M."/>
            <person name="Spormann A.M."/>
            <person name="Op Den Camp H."/>
            <person name="Overmann J."/>
            <person name="Amann R."/>
            <person name="Jetten M.S.M."/>
            <person name="Mascher T."/>
            <person name="Medema M.H."/>
            <person name="Devos D.P."/>
            <person name="Kaster A.-K."/>
            <person name="Ovreas L."/>
            <person name="Rohde M."/>
            <person name="Galperin M.Y."/>
            <person name="Jogler C."/>
        </authorList>
    </citation>
    <scope>NUCLEOTIDE SEQUENCE [LARGE SCALE GENOMIC DNA]</scope>
    <source>
        <strain evidence="8 9">LF1</strain>
    </source>
</reference>
<dbReference type="InterPro" id="IPR011050">
    <property type="entry name" value="Pectin_lyase_fold/virulence"/>
</dbReference>
<keyword evidence="3" id="KW-0378">Hydrolase</keyword>
<dbReference type="Gene3D" id="2.160.20.10">
    <property type="entry name" value="Single-stranded right-handed beta-helix, Pectin lyase-like"/>
    <property type="match status" value="1"/>
</dbReference>
<dbReference type="GO" id="GO:0004553">
    <property type="term" value="F:hydrolase activity, hydrolyzing O-glycosyl compounds"/>
    <property type="evidence" value="ECO:0007669"/>
    <property type="project" value="InterPro"/>
</dbReference>
<dbReference type="Gene3D" id="2.60.120.380">
    <property type="match status" value="3"/>
</dbReference>
<evidence type="ECO:0000313" key="8">
    <source>
        <dbReference type="EMBL" id="KAA1258524.1"/>
    </source>
</evidence>
<dbReference type="GO" id="GO:0030198">
    <property type="term" value="P:extracellular matrix organization"/>
    <property type="evidence" value="ECO:0007669"/>
    <property type="project" value="TreeGrafter"/>
</dbReference>
<keyword evidence="9" id="KW-1185">Reference proteome</keyword>
<evidence type="ECO:0000256" key="3">
    <source>
        <dbReference type="ARBA" id="ARBA00022801"/>
    </source>
</evidence>
<feature type="region of interest" description="Disordered" evidence="6">
    <location>
        <begin position="2267"/>
        <end position="2286"/>
    </location>
</feature>
<dbReference type="PANTHER" id="PTHR10201">
    <property type="entry name" value="MATRIX METALLOPROTEINASE"/>
    <property type="match status" value="1"/>
</dbReference>
<dbReference type="Pfam" id="PF00404">
    <property type="entry name" value="Dockerin_1"/>
    <property type="match status" value="1"/>
</dbReference>